<dbReference type="Proteomes" id="UP000481858">
    <property type="component" value="Unassembled WGS sequence"/>
</dbReference>
<evidence type="ECO:0000313" key="9">
    <source>
        <dbReference type="Proteomes" id="UP000481858"/>
    </source>
</evidence>
<name>A0A7C8II75_9PEZI</name>
<dbReference type="Gene3D" id="3.50.50.60">
    <property type="entry name" value="FAD/NAD(P)-binding domain"/>
    <property type="match status" value="1"/>
</dbReference>
<comment type="pathway">
    <text evidence="1">Secondary metabolite biosynthesis.</text>
</comment>
<comment type="similarity">
    <text evidence="2">Belongs to the paxM FAD-dependent monooxygenase family.</text>
</comment>
<comment type="caution">
    <text evidence="8">The sequence shown here is derived from an EMBL/GenBank/DDBJ whole genome shotgun (WGS) entry which is preliminary data.</text>
</comment>
<keyword evidence="4" id="KW-0274">FAD</keyword>
<evidence type="ECO:0000256" key="2">
    <source>
        <dbReference type="ARBA" id="ARBA00007992"/>
    </source>
</evidence>
<dbReference type="PANTHER" id="PTHR13789">
    <property type="entry name" value="MONOOXYGENASE"/>
    <property type="match status" value="1"/>
</dbReference>
<keyword evidence="3" id="KW-0285">Flavoprotein</keyword>
<evidence type="ECO:0000256" key="3">
    <source>
        <dbReference type="ARBA" id="ARBA00022630"/>
    </source>
</evidence>
<dbReference type="OrthoDB" id="420606at2759"/>
<accession>A0A7C8II75</accession>
<dbReference type="SUPFAM" id="SSF51905">
    <property type="entry name" value="FAD/NAD(P)-binding domain"/>
    <property type="match status" value="1"/>
</dbReference>
<evidence type="ECO:0000313" key="8">
    <source>
        <dbReference type="EMBL" id="KAF2964100.1"/>
    </source>
</evidence>
<dbReference type="GO" id="GO:0004497">
    <property type="term" value="F:monooxygenase activity"/>
    <property type="evidence" value="ECO:0007669"/>
    <property type="project" value="UniProtKB-KW"/>
</dbReference>
<organism evidence="8 9">
    <name type="scientific">Xylaria multiplex</name>
    <dbReference type="NCBI Taxonomy" id="323545"/>
    <lineage>
        <taxon>Eukaryota</taxon>
        <taxon>Fungi</taxon>
        <taxon>Dikarya</taxon>
        <taxon>Ascomycota</taxon>
        <taxon>Pezizomycotina</taxon>
        <taxon>Sordariomycetes</taxon>
        <taxon>Xylariomycetidae</taxon>
        <taxon>Xylariales</taxon>
        <taxon>Xylariaceae</taxon>
        <taxon>Xylaria</taxon>
    </lineage>
</organism>
<dbReference type="InterPro" id="IPR036188">
    <property type="entry name" value="FAD/NAD-bd_sf"/>
</dbReference>
<keyword evidence="6" id="KW-0503">Monooxygenase</keyword>
<dbReference type="InterPro" id="IPR002938">
    <property type="entry name" value="FAD-bd"/>
</dbReference>
<dbReference type="PRINTS" id="PR00420">
    <property type="entry name" value="RNGMNOXGNASE"/>
</dbReference>
<dbReference type="Pfam" id="PF01494">
    <property type="entry name" value="FAD_binding_3"/>
    <property type="match status" value="1"/>
</dbReference>
<dbReference type="GO" id="GO:0071949">
    <property type="term" value="F:FAD binding"/>
    <property type="evidence" value="ECO:0007669"/>
    <property type="project" value="InterPro"/>
</dbReference>
<proteinExistence type="inferred from homology"/>
<dbReference type="InParanoid" id="A0A7C8II75"/>
<evidence type="ECO:0000259" key="7">
    <source>
        <dbReference type="Pfam" id="PF01494"/>
    </source>
</evidence>
<gene>
    <name evidence="8" type="ORF">GQX73_g9480</name>
</gene>
<protein>
    <recommendedName>
        <fullName evidence="7">FAD-binding domain-containing protein</fullName>
    </recommendedName>
</protein>
<dbReference type="AlphaFoldDB" id="A0A7C8II75"/>
<sequence length="368" mass="41326">MRLPGMEFQPQHISLLAYNTGTVLKRMDLIPDMEHRYGLPYLSVQRAPLHQCLLKYAVATGAIIKLDSHVQSIDIESGTVHLTGKVAIQADIIIGADGENSWCRSMLLGRSDPPLHFGHQIFSCHIPISKIDEEDPELGPLRMDHGTSWWMGPGTMAIATTTRGEHSYINLMGGLIESETTEIRGRPIELPKECVKGSFEHWHPTINKLVDISTSCQAWTSTVTPPLREWTHPCGRFTLLGDAAHAMTPYLAQGAAQCFEDAVVLGTILSRMAGHHSLPDVMRVYQSVREPRCRQLKQVSLKLRDIYCAVDGDAQRNRDYELQQCTPKPGFVIPWLDPVFQAWMYDYDGEKEAQLVCDRQSQDVVVIQ</sequence>
<keyword evidence="5" id="KW-0560">Oxidoreductase</keyword>
<feature type="domain" description="FAD-binding" evidence="7">
    <location>
        <begin position="235"/>
        <end position="298"/>
    </location>
</feature>
<evidence type="ECO:0000256" key="1">
    <source>
        <dbReference type="ARBA" id="ARBA00005179"/>
    </source>
</evidence>
<keyword evidence="9" id="KW-1185">Reference proteome</keyword>
<dbReference type="PANTHER" id="PTHR13789:SF238">
    <property type="entry name" value="PUTATIVE (AFU_ORTHOLOGUE AFUA_2G01680)-RELATED"/>
    <property type="match status" value="1"/>
</dbReference>
<dbReference type="InterPro" id="IPR050493">
    <property type="entry name" value="FAD-dep_Monooxygenase_BioMet"/>
</dbReference>
<evidence type="ECO:0000256" key="4">
    <source>
        <dbReference type="ARBA" id="ARBA00022827"/>
    </source>
</evidence>
<evidence type="ECO:0000256" key="5">
    <source>
        <dbReference type="ARBA" id="ARBA00023002"/>
    </source>
</evidence>
<reference evidence="8 9" key="1">
    <citation type="submission" date="2019-12" db="EMBL/GenBank/DDBJ databases">
        <title>Draft genome sequence of the ascomycete Xylaria multiplex DSM 110363.</title>
        <authorList>
            <person name="Buettner E."/>
            <person name="Kellner H."/>
        </authorList>
    </citation>
    <scope>NUCLEOTIDE SEQUENCE [LARGE SCALE GENOMIC DNA]</scope>
    <source>
        <strain evidence="8 9">DSM 110363</strain>
    </source>
</reference>
<dbReference type="EMBL" id="WUBL01000166">
    <property type="protein sequence ID" value="KAF2964100.1"/>
    <property type="molecule type" value="Genomic_DNA"/>
</dbReference>
<evidence type="ECO:0000256" key="6">
    <source>
        <dbReference type="ARBA" id="ARBA00023033"/>
    </source>
</evidence>